<evidence type="ECO:0000259" key="1">
    <source>
        <dbReference type="PROSITE" id="PS51186"/>
    </source>
</evidence>
<reference evidence="2 3" key="1">
    <citation type="submission" date="2016-09" db="EMBL/GenBank/DDBJ databases">
        <authorList>
            <person name="Capua I."/>
            <person name="De Benedictis P."/>
            <person name="Joannis T."/>
            <person name="Lombin L.H."/>
            <person name="Cattoli G."/>
        </authorList>
    </citation>
    <scope>NUCLEOTIDE SEQUENCE [LARGE SCALE GENOMIC DNA]</scope>
    <source>
        <strain evidence="2 3">ANC 4671</strain>
    </source>
</reference>
<dbReference type="InterPro" id="IPR000182">
    <property type="entry name" value="GNAT_dom"/>
</dbReference>
<accession>A0A1E7QYY5</accession>
<dbReference type="InterPro" id="IPR040448">
    <property type="entry name" value="PanZ_GNAT"/>
</dbReference>
<dbReference type="OrthoDB" id="5736859at2"/>
<dbReference type="EMBL" id="MKKK01000067">
    <property type="protein sequence ID" value="OEY92277.1"/>
    <property type="molecule type" value="Genomic_DNA"/>
</dbReference>
<dbReference type="GO" id="GO:0016747">
    <property type="term" value="F:acyltransferase activity, transferring groups other than amino-acyl groups"/>
    <property type="evidence" value="ECO:0007669"/>
    <property type="project" value="InterPro"/>
</dbReference>
<dbReference type="Pfam" id="PF12568">
    <property type="entry name" value="PanZ"/>
    <property type="match status" value="1"/>
</dbReference>
<feature type="domain" description="N-acetyltransferase" evidence="1">
    <location>
        <begin position="9"/>
        <end position="130"/>
    </location>
</feature>
<sequence length="130" mass="14688">MPIQVQAVTDVKNAVIRNQIERLYENSPEFADGQQAIVQLEQALKEDTVLYVAIFNDKIIGAVWCQRTDQSSLLDYVVVHPANRDRGVAERLVTELCHFEEIQGVTQFQPGCGVIHRCLQNIGKLSNENH</sequence>
<dbReference type="InterPro" id="IPR016181">
    <property type="entry name" value="Acyl_CoA_acyltransferase"/>
</dbReference>
<dbReference type="Gene3D" id="3.40.630.30">
    <property type="match status" value="1"/>
</dbReference>
<gene>
    <name evidence="2" type="ORF">BJI46_05900</name>
</gene>
<dbReference type="PROSITE" id="PS51186">
    <property type="entry name" value="GNAT"/>
    <property type="match status" value="1"/>
</dbReference>
<comment type="caution">
    <text evidence="2">The sequence shown here is derived from an EMBL/GenBank/DDBJ whole genome shotgun (WGS) entry which is preliminary data.</text>
</comment>
<proteinExistence type="predicted"/>
<organism evidence="2 3">
    <name type="scientific">Acinetobacter qingfengensis</name>
    <dbReference type="NCBI Taxonomy" id="1262585"/>
    <lineage>
        <taxon>Bacteria</taxon>
        <taxon>Pseudomonadati</taxon>
        <taxon>Pseudomonadota</taxon>
        <taxon>Gammaproteobacteria</taxon>
        <taxon>Moraxellales</taxon>
        <taxon>Moraxellaceae</taxon>
        <taxon>Acinetobacter</taxon>
    </lineage>
</organism>
<evidence type="ECO:0000313" key="3">
    <source>
        <dbReference type="Proteomes" id="UP000185895"/>
    </source>
</evidence>
<protein>
    <submittedName>
        <fullName evidence="2">GNAT family N-acetyltransferase</fullName>
    </submittedName>
</protein>
<dbReference type="SUPFAM" id="SSF55729">
    <property type="entry name" value="Acyl-CoA N-acyltransferases (Nat)"/>
    <property type="match status" value="1"/>
</dbReference>
<keyword evidence="2" id="KW-0808">Transferase</keyword>
<dbReference type="CDD" id="cd04301">
    <property type="entry name" value="NAT_SF"/>
    <property type="match status" value="1"/>
</dbReference>
<dbReference type="Proteomes" id="UP000185895">
    <property type="component" value="Unassembled WGS sequence"/>
</dbReference>
<dbReference type="AlphaFoldDB" id="A0A1E7QYY5"/>
<keyword evidence="3" id="KW-1185">Reference proteome</keyword>
<name>A0A1E7QYY5_9GAMM</name>
<dbReference type="RefSeq" id="WP_070070872.1">
    <property type="nucleotide sequence ID" value="NZ_MKKK01000067.1"/>
</dbReference>
<dbReference type="STRING" id="1262585.BJI46_05900"/>
<evidence type="ECO:0000313" key="2">
    <source>
        <dbReference type="EMBL" id="OEY92277.1"/>
    </source>
</evidence>